<comment type="similarity">
    <text evidence="3 13">Belongs to the glycosyltransferase 8 family.</text>
</comment>
<dbReference type="InterPro" id="IPR029993">
    <property type="entry name" value="GAUT"/>
</dbReference>
<dbReference type="PANTHER" id="PTHR32116">
    <property type="entry name" value="GALACTURONOSYLTRANSFERASE 4-RELATED"/>
    <property type="match status" value="1"/>
</dbReference>
<dbReference type="Pfam" id="PF25557">
    <property type="entry name" value="GAUT_1"/>
    <property type="match status" value="1"/>
</dbReference>
<keyword evidence="12 13" id="KW-0961">Cell wall biogenesis/degradation</keyword>
<evidence type="ECO:0000256" key="8">
    <source>
        <dbReference type="ARBA" id="ARBA00022989"/>
    </source>
</evidence>
<dbReference type="Proteomes" id="UP000655225">
    <property type="component" value="Unassembled WGS sequence"/>
</dbReference>
<dbReference type="GO" id="GO:0000139">
    <property type="term" value="C:Golgi membrane"/>
    <property type="evidence" value="ECO:0007669"/>
    <property type="project" value="UniProtKB-SubCell"/>
</dbReference>
<name>A0A835D910_TETSI</name>
<keyword evidence="9 13" id="KW-0333">Golgi apparatus</keyword>
<dbReference type="SUPFAM" id="SSF53448">
    <property type="entry name" value="Nucleotide-diphospho-sugar transferases"/>
    <property type="match status" value="1"/>
</dbReference>
<comment type="caution">
    <text evidence="15">The sequence shown here is derived from an EMBL/GenBank/DDBJ whole genome shotgun (WGS) entry which is preliminary data.</text>
</comment>
<evidence type="ECO:0000313" key="15">
    <source>
        <dbReference type="EMBL" id="KAF8392282.1"/>
    </source>
</evidence>
<dbReference type="Pfam" id="PF01501">
    <property type="entry name" value="Glyco_transf_8"/>
    <property type="match status" value="1"/>
</dbReference>
<evidence type="ECO:0000313" key="16">
    <source>
        <dbReference type="Proteomes" id="UP000655225"/>
    </source>
</evidence>
<reference evidence="15 16" key="1">
    <citation type="submission" date="2020-04" db="EMBL/GenBank/DDBJ databases">
        <title>Plant Genome Project.</title>
        <authorList>
            <person name="Zhang R.-G."/>
        </authorList>
    </citation>
    <scope>NUCLEOTIDE SEQUENCE [LARGE SCALE GENOMIC DNA]</scope>
    <source>
        <strain evidence="15">YNK0</strain>
        <tissue evidence="15">Leaf</tissue>
    </source>
</reference>
<evidence type="ECO:0000256" key="14">
    <source>
        <dbReference type="SAM" id="MobiDB-lite"/>
    </source>
</evidence>
<dbReference type="InterPro" id="IPR029044">
    <property type="entry name" value="Nucleotide-diphossugar_trans"/>
</dbReference>
<evidence type="ECO:0000256" key="6">
    <source>
        <dbReference type="ARBA" id="ARBA00022692"/>
    </source>
</evidence>
<evidence type="ECO:0000256" key="11">
    <source>
        <dbReference type="ARBA" id="ARBA00023180"/>
    </source>
</evidence>
<dbReference type="OrthoDB" id="411524at2759"/>
<keyword evidence="8" id="KW-1133">Transmembrane helix</keyword>
<evidence type="ECO:0000256" key="1">
    <source>
        <dbReference type="ARBA" id="ARBA00004323"/>
    </source>
</evidence>
<comment type="pathway">
    <text evidence="2 13">Glycan metabolism; pectin biosynthesis.</text>
</comment>
<gene>
    <name evidence="15" type="ORF">HHK36_022624</name>
</gene>
<evidence type="ECO:0000256" key="10">
    <source>
        <dbReference type="ARBA" id="ARBA00023136"/>
    </source>
</evidence>
<feature type="region of interest" description="Disordered" evidence="14">
    <location>
        <begin position="87"/>
        <end position="165"/>
    </location>
</feature>
<evidence type="ECO:0000256" key="12">
    <source>
        <dbReference type="ARBA" id="ARBA00023316"/>
    </source>
</evidence>
<evidence type="ECO:0000256" key="4">
    <source>
        <dbReference type="ARBA" id="ARBA00022676"/>
    </source>
</evidence>
<feature type="compositionally biased region" description="Polar residues" evidence="14">
    <location>
        <begin position="87"/>
        <end position="101"/>
    </location>
</feature>
<keyword evidence="5" id="KW-0808">Transferase</keyword>
<accession>A0A835D910</accession>
<dbReference type="FunFam" id="3.90.550.10:FF:000056">
    <property type="entry name" value="Hexosyltransferase"/>
    <property type="match status" value="1"/>
</dbReference>
<keyword evidence="16" id="KW-1185">Reference proteome</keyword>
<dbReference type="PANTHER" id="PTHR32116:SF0">
    <property type="entry name" value="GALACTURONOSYLTRANSFERASE 6-RELATED"/>
    <property type="match status" value="1"/>
</dbReference>
<dbReference type="GO" id="GO:0045489">
    <property type="term" value="P:pectin biosynthetic process"/>
    <property type="evidence" value="ECO:0007669"/>
    <property type="project" value="UniProtKB-UniPathway"/>
</dbReference>
<proteinExistence type="inferred from homology"/>
<protein>
    <recommendedName>
        <fullName evidence="13">Hexosyltransferase</fullName>
        <ecNumber evidence="13">2.4.1.-</ecNumber>
    </recommendedName>
</protein>
<evidence type="ECO:0000256" key="2">
    <source>
        <dbReference type="ARBA" id="ARBA00004877"/>
    </source>
</evidence>
<evidence type="ECO:0000256" key="7">
    <source>
        <dbReference type="ARBA" id="ARBA00022968"/>
    </source>
</evidence>
<dbReference type="OMA" id="HKTEFRP"/>
<keyword evidence="7" id="KW-0735">Signal-anchor</keyword>
<dbReference type="UniPathway" id="UPA00845"/>
<dbReference type="CDD" id="cd06429">
    <property type="entry name" value="GT8_like_1"/>
    <property type="match status" value="1"/>
</dbReference>
<keyword evidence="6" id="KW-0812">Transmembrane</keyword>
<sequence length="601" mass="68404">MKQAIRCQRILILSLLSISVFAPIVLVSNRLKPFSSSFAQKEFVQDLSSIKYRTDILKLNAIQQEIGEGLKEPRLVVYKDGDFDNIVSGNSSDENPNSEETGNGRGRVSLMERNGTDHDGREENQHIQPKNVSHPSGGKGQSKQGLIRRDLNVRSQSRRVTDEKVREMKDQVIRAKAYLNFAPPKSNSHLVKELKVRIKEVERAVGEATKDSDLSRSALQRMRSMEASLSKASRIYADCSAMATKLRAMTYNAEELVRTQKNQATYLAHLAARTTPKGLHCLSMRLTADYFALQPEERDLPNQHKLHDPDLYHHAVFSDNVLACAVVVNSTISASIEPEKIVFHVVTNALNLPAITMWFLLNPPGQATIEIQSMDGFEWLFSKYGSILKKQDSRDERYTSALNHLRFYLPDVFPALNKIVLLDHDVVVQRDLKGLWSVGLKGKVNGAVETCREGEPSFRRMDMFINFSDPTMAKRFDVRSCTWAFGMNIFDLLEWRRQNLTAVYHKYLQLGNKRQLWKAGSLPLGLVTFYNQTVALDRRWHVLGLGYESGVGRGDIKRAAVIHYDGNMKPWLEIGIGKYKGYWSKHVNFDYPYLQQCNIHE</sequence>
<organism evidence="15 16">
    <name type="scientific">Tetracentron sinense</name>
    <name type="common">Spur-leaf</name>
    <dbReference type="NCBI Taxonomy" id="13715"/>
    <lineage>
        <taxon>Eukaryota</taxon>
        <taxon>Viridiplantae</taxon>
        <taxon>Streptophyta</taxon>
        <taxon>Embryophyta</taxon>
        <taxon>Tracheophyta</taxon>
        <taxon>Spermatophyta</taxon>
        <taxon>Magnoliopsida</taxon>
        <taxon>Trochodendrales</taxon>
        <taxon>Trochodendraceae</taxon>
        <taxon>Tetracentron</taxon>
    </lineage>
</organism>
<evidence type="ECO:0000256" key="13">
    <source>
        <dbReference type="RuleBase" id="RU362027"/>
    </source>
</evidence>
<dbReference type="GO" id="GO:0071555">
    <property type="term" value="P:cell wall organization"/>
    <property type="evidence" value="ECO:0007669"/>
    <property type="project" value="UniProtKB-KW"/>
</dbReference>
<keyword evidence="11" id="KW-0325">Glycoprotein</keyword>
<evidence type="ECO:0000256" key="3">
    <source>
        <dbReference type="ARBA" id="ARBA00006351"/>
    </source>
</evidence>
<keyword evidence="4 13" id="KW-0328">Glycosyltransferase</keyword>
<dbReference type="GO" id="GO:0047262">
    <property type="term" value="F:polygalacturonate 4-alpha-galacturonosyltransferase activity"/>
    <property type="evidence" value="ECO:0007669"/>
    <property type="project" value="InterPro"/>
</dbReference>
<comment type="subcellular location">
    <subcellularLocation>
        <location evidence="1 13">Golgi apparatus membrane</location>
        <topology evidence="1 13">Single-pass type II membrane protein</topology>
    </subcellularLocation>
</comment>
<dbReference type="InterPro" id="IPR002495">
    <property type="entry name" value="Glyco_trans_8"/>
</dbReference>
<dbReference type="EMBL" id="JABCRI010000016">
    <property type="protein sequence ID" value="KAF8392282.1"/>
    <property type="molecule type" value="Genomic_DNA"/>
</dbReference>
<dbReference type="AlphaFoldDB" id="A0A835D910"/>
<dbReference type="Gene3D" id="3.90.550.10">
    <property type="entry name" value="Spore Coat Polysaccharide Biosynthesis Protein SpsA, Chain A"/>
    <property type="match status" value="1"/>
</dbReference>
<evidence type="ECO:0000256" key="5">
    <source>
        <dbReference type="ARBA" id="ARBA00022679"/>
    </source>
</evidence>
<evidence type="ECO:0000256" key="9">
    <source>
        <dbReference type="ARBA" id="ARBA00023034"/>
    </source>
</evidence>
<feature type="compositionally biased region" description="Basic and acidic residues" evidence="14">
    <location>
        <begin position="114"/>
        <end position="125"/>
    </location>
</feature>
<keyword evidence="10" id="KW-0472">Membrane</keyword>
<dbReference type="EC" id="2.4.1.-" evidence="13"/>